<dbReference type="RefSeq" id="WP_157899002.1">
    <property type="nucleotide sequence ID" value="NZ_CP015136.1"/>
</dbReference>
<evidence type="ECO:0000313" key="1">
    <source>
        <dbReference type="EMBL" id="AMY08987.1"/>
    </source>
</evidence>
<dbReference type="EMBL" id="CP015136">
    <property type="protein sequence ID" value="AMY08987.1"/>
    <property type="molecule type" value="Genomic_DNA"/>
</dbReference>
<dbReference type="AlphaFoldDB" id="A0A143PKB1"/>
<dbReference type="KEGG" id="abac:LuPra_02195"/>
<name>A0A143PKB1_LUTPR</name>
<keyword evidence="2" id="KW-1185">Reference proteome</keyword>
<sequence length="86" mass="9445">MTTPYRYLVASGDGAAADLVEELCIWHDRMVAHLRRHGASAPCPCGDQDACPREDARDLWTRARRAFGPATAPLTFLRQHSGDAHG</sequence>
<evidence type="ECO:0000313" key="2">
    <source>
        <dbReference type="Proteomes" id="UP000076079"/>
    </source>
</evidence>
<organism evidence="1 2">
    <name type="scientific">Luteitalea pratensis</name>
    <dbReference type="NCBI Taxonomy" id="1855912"/>
    <lineage>
        <taxon>Bacteria</taxon>
        <taxon>Pseudomonadati</taxon>
        <taxon>Acidobacteriota</taxon>
        <taxon>Vicinamibacteria</taxon>
        <taxon>Vicinamibacterales</taxon>
        <taxon>Vicinamibacteraceae</taxon>
        <taxon>Luteitalea</taxon>
    </lineage>
</organism>
<dbReference type="STRING" id="1855912.LuPra_02195"/>
<accession>A0A143PKB1</accession>
<dbReference type="Proteomes" id="UP000076079">
    <property type="component" value="Chromosome"/>
</dbReference>
<reference evidence="2" key="2">
    <citation type="submission" date="2016-04" db="EMBL/GenBank/DDBJ databases">
        <title>First Complete Genome Sequence of a Subdivision 6 Acidobacterium.</title>
        <authorList>
            <person name="Huang S."/>
            <person name="Vieira S."/>
            <person name="Bunk B."/>
            <person name="Riedel T."/>
            <person name="Sproeer C."/>
            <person name="Overmann J."/>
        </authorList>
    </citation>
    <scope>NUCLEOTIDE SEQUENCE [LARGE SCALE GENOMIC DNA]</scope>
    <source>
        <strain evidence="2">DSM 100886 HEG_-6_39</strain>
    </source>
</reference>
<proteinExistence type="predicted"/>
<protein>
    <submittedName>
        <fullName evidence="1">Uncharacterized protein</fullName>
    </submittedName>
</protein>
<reference evidence="1 2" key="1">
    <citation type="journal article" date="2016" name="Genome Announc.">
        <title>First Complete Genome Sequence of a Subdivision 6 Acidobacterium Strain.</title>
        <authorList>
            <person name="Huang S."/>
            <person name="Vieira S."/>
            <person name="Bunk B."/>
            <person name="Riedel T."/>
            <person name="Sproer C."/>
            <person name="Overmann J."/>
        </authorList>
    </citation>
    <scope>NUCLEOTIDE SEQUENCE [LARGE SCALE GENOMIC DNA]</scope>
    <source>
        <strain evidence="2">DSM 100886 HEG_-6_39</strain>
    </source>
</reference>
<gene>
    <name evidence="1" type="ORF">LuPra_02195</name>
</gene>